<name>A0A1I1N3P3_9BACT</name>
<reference evidence="3 4" key="1">
    <citation type="submission" date="2016-10" db="EMBL/GenBank/DDBJ databases">
        <authorList>
            <person name="de Groot N.N."/>
        </authorList>
    </citation>
    <scope>NUCLEOTIDE SEQUENCE [LARGE SCALE GENOMIC DNA]</scope>
    <source>
        <strain evidence="3 4">DSM 26130</strain>
    </source>
</reference>
<dbReference type="PANTHER" id="PTHR34220">
    <property type="entry name" value="SENSOR HISTIDINE KINASE YPDA"/>
    <property type="match status" value="1"/>
</dbReference>
<sequence length="374" mass="42947">MTRIVFDHIRHWLRLTTRGGWSYVLLMPWFVPMISYLLIGEHYLQYWYTFSGATAFILLLSTLAFVTHDWAADAIARRYPELRQTVLRAGLTTVAFIGLSASFLTVYTWLIIRYKPFSSRLTYDTVPAVFGFDLIAILLLVGIYETSYSLSRWQQHQVNKEKLKKENLKGKLQGLKSQVNPHFLFNSLNSLSSLIADEPQRAEQFVDQMARVYRYMLQSNRPAGDEPATDDGDELTTLDAELTFIDSYYHLLKTRHGAGLHLDVQVPEPCRQYRLPPLTLQLLVENAVKHNVILTSRPLYINILITADGHLQVCNNLQKKTPRHELNRVESTQVGLANIRAKYQLLAQTEPVIEPGPDYFKVTLPLLQKNLINA</sequence>
<dbReference type="EMBL" id="FOLQ01000002">
    <property type="protein sequence ID" value="SFC90098.1"/>
    <property type="molecule type" value="Genomic_DNA"/>
</dbReference>
<feature type="domain" description="Signal transduction histidine kinase internal region" evidence="2">
    <location>
        <begin position="171"/>
        <end position="257"/>
    </location>
</feature>
<dbReference type="AlphaFoldDB" id="A0A1I1N3P3"/>
<keyword evidence="4" id="KW-1185">Reference proteome</keyword>
<keyword evidence="1" id="KW-0472">Membrane</keyword>
<keyword evidence="1" id="KW-1133">Transmembrane helix</keyword>
<feature type="transmembrane region" description="Helical" evidence="1">
    <location>
        <begin position="45"/>
        <end position="66"/>
    </location>
</feature>
<keyword evidence="3" id="KW-0418">Kinase</keyword>
<dbReference type="PANTHER" id="PTHR34220:SF7">
    <property type="entry name" value="SENSOR HISTIDINE KINASE YPDA"/>
    <property type="match status" value="1"/>
</dbReference>
<dbReference type="Pfam" id="PF06580">
    <property type="entry name" value="His_kinase"/>
    <property type="match status" value="1"/>
</dbReference>
<evidence type="ECO:0000313" key="4">
    <source>
        <dbReference type="Proteomes" id="UP000198598"/>
    </source>
</evidence>
<feature type="transmembrane region" description="Helical" evidence="1">
    <location>
        <begin position="21"/>
        <end position="39"/>
    </location>
</feature>
<dbReference type="STRING" id="662367.SAMN05216167_102760"/>
<keyword evidence="3" id="KW-0808">Transferase</keyword>
<proteinExistence type="predicted"/>
<dbReference type="GO" id="GO:0000155">
    <property type="term" value="F:phosphorelay sensor kinase activity"/>
    <property type="evidence" value="ECO:0007669"/>
    <property type="project" value="InterPro"/>
</dbReference>
<feature type="transmembrane region" description="Helical" evidence="1">
    <location>
        <begin position="124"/>
        <end position="144"/>
    </location>
</feature>
<organism evidence="3 4">
    <name type="scientific">Spirosoma endophyticum</name>
    <dbReference type="NCBI Taxonomy" id="662367"/>
    <lineage>
        <taxon>Bacteria</taxon>
        <taxon>Pseudomonadati</taxon>
        <taxon>Bacteroidota</taxon>
        <taxon>Cytophagia</taxon>
        <taxon>Cytophagales</taxon>
        <taxon>Cytophagaceae</taxon>
        <taxon>Spirosoma</taxon>
    </lineage>
</organism>
<gene>
    <name evidence="3" type="ORF">SAMN05216167_102760</name>
</gene>
<evidence type="ECO:0000313" key="3">
    <source>
        <dbReference type="EMBL" id="SFC90098.1"/>
    </source>
</evidence>
<dbReference type="GO" id="GO:0016020">
    <property type="term" value="C:membrane"/>
    <property type="evidence" value="ECO:0007669"/>
    <property type="project" value="InterPro"/>
</dbReference>
<dbReference type="InterPro" id="IPR010559">
    <property type="entry name" value="Sig_transdc_His_kin_internal"/>
</dbReference>
<dbReference type="RefSeq" id="WP_093824951.1">
    <property type="nucleotide sequence ID" value="NZ_FOLQ01000002.1"/>
</dbReference>
<accession>A0A1I1N3P3</accession>
<dbReference type="Proteomes" id="UP000198598">
    <property type="component" value="Unassembled WGS sequence"/>
</dbReference>
<evidence type="ECO:0000256" key="1">
    <source>
        <dbReference type="SAM" id="Phobius"/>
    </source>
</evidence>
<evidence type="ECO:0000259" key="2">
    <source>
        <dbReference type="Pfam" id="PF06580"/>
    </source>
</evidence>
<keyword evidence="1" id="KW-0812">Transmembrane</keyword>
<dbReference type="InterPro" id="IPR050640">
    <property type="entry name" value="Bact_2-comp_sensor_kinase"/>
</dbReference>
<dbReference type="OrthoDB" id="927174at2"/>
<protein>
    <submittedName>
        <fullName evidence="3">Histidine kinase</fullName>
    </submittedName>
</protein>
<feature type="transmembrane region" description="Helical" evidence="1">
    <location>
        <begin position="86"/>
        <end position="112"/>
    </location>
</feature>